<dbReference type="GO" id="GO:0046872">
    <property type="term" value="F:metal ion binding"/>
    <property type="evidence" value="ECO:0007669"/>
    <property type="project" value="UniProtKB-KW"/>
</dbReference>
<keyword evidence="6" id="KW-0496">Mitochondrion</keyword>
<dbReference type="AlphaFoldDB" id="A0AA88HYT4"/>
<sequence>MTLHLRNCLSTSSSHKLFTKFWQRQIQAAYLSNASNVEEELGSIIRDVEEVDKPLGYKDKYFLASNHPGKVLSKVPLPDNLIKAAEAELKDALMKDLRKKADRLERHLRGRHPPPSDSVARELAQKYEEKFRKSSVNIEYLSEEEQIKYENDIVQKVMGKLKKRMYHWEPLKFSEESSRAYLLARLAPNYSSLVRIFTELRSRDPCFSPDTILDYGSGIGSTYWAASNVWNLQSIFEFVNIEASTIMSQLALRLLETGYKDDLDRLKRVSFRQFLPNTHLTKFQLVVSGHSMFELPSTEDRLNTALNLWKKTDNYLVLCEQGTKSGHRILMEIRSFLLDATKDLPDTEKGYVFSPCPHQVSCPRVEADDGTPCNFPVKYQSLLYNEYLTETLSYVVLRKGVPQNSEDLSWPRIVRDLQHKRGHSHCQVCTGEGTLQKWTFTKGKHGESGLYHIARKSDWGDRLPIELAKEEQEDETPV</sequence>
<evidence type="ECO:0008006" key="10">
    <source>
        <dbReference type="Google" id="ProtNLM"/>
    </source>
</evidence>
<keyword evidence="4" id="KW-0408">Iron</keyword>
<dbReference type="InterPro" id="IPR052571">
    <property type="entry name" value="Mt_RNA_Methyltransferase"/>
</dbReference>
<protein>
    <recommendedName>
        <fullName evidence="10">Methyltransferase-like protein 17, mitochondrial</fullName>
    </recommendedName>
</protein>
<evidence type="ECO:0000256" key="7">
    <source>
        <dbReference type="ARBA" id="ARBA00045681"/>
    </source>
</evidence>
<dbReference type="GO" id="GO:0003735">
    <property type="term" value="F:structural constituent of ribosome"/>
    <property type="evidence" value="ECO:0007669"/>
    <property type="project" value="TreeGrafter"/>
</dbReference>
<evidence type="ECO:0000256" key="1">
    <source>
        <dbReference type="ARBA" id="ARBA00004173"/>
    </source>
</evidence>
<dbReference type="EMBL" id="JAVRJZ010000010">
    <property type="protein sequence ID" value="KAK2717723.1"/>
    <property type="molecule type" value="Genomic_DNA"/>
</dbReference>
<dbReference type="GO" id="GO:0051536">
    <property type="term" value="F:iron-sulfur cluster binding"/>
    <property type="evidence" value="ECO:0007669"/>
    <property type="project" value="UniProtKB-KW"/>
</dbReference>
<dbReference type="SUPFAM" id="SSF53335">
    <property type="entry name" value="S-adenosyl-L-methionine-dependent methyltransferases"/>
    <property type="match status" value="1"/>
</dbReference>
<gene>
    <name evidence="8" type="ORF">QYM36_006491</name>
</gene>
<evidence type="ECO:0000256" key="3">
    <source>
        <dbReference type="ARBA" id="ARBA00022946"/>
    </source>
</evidence>
<proteinExistence type="predicted"/>
<keyword evidence="2" id="KW-0479">Metal-binding</keyword>
<evidence type="ECO:0000256" key="5">
    <source>
        <dbReference type="ARBA" id="ARBA00023014"/>
    </source>
</evidence>
<dbReference type="InterPro" id="IPR015324">
    <property type="entry name" value="Ribosomal_Rsm22-like"/>
</dbReference>
<comment type="subcellular location">
    <subcellularLocation>
        <location evidence="1">Mitochondrion</location>
    </subcellularLocation>
</comment>
<keyword evidence="9" id="KW-1185">Reference proteome</keyword>
<evidence type="ECO:0000313" key="8">
    <source>
        <dbReference type="EMBL" id="KAK2717723.1"/>
    </source>
</evidence>
<evidence type="ECO:0000256" key="6">
    <source>
        <dbReference type="ARBA" id="ARBA00023128"/>
    </source>
</evidence>
<evidence type="ECO:0000313" key="9">
    <source>
        <dbReference type="Proteomes" id="UP001187531"/>
    </source>
</evidence>
<keyword evidence="3" id="KW-0809">Transit peptide</keyword>
<comment type="caution">
    <text evidence="8">The sequence shown here is derived from an EMBL/GenBank/DDBJ whole genome shotgun (WGS) entry which is preliminary data.</text>
</comment>
<keyword evidence="5" id="KW-0411">Iron-sulfur</keyword>
<organism evidence="8 9">
    <name type="scientific">Artemia franciscana</name>
    <name type="common">Brine shrimp</name>
    <name type="synonym">Artemia sanfranciscana</name>
    <dbReference type="NCBI Taxonomy" id="6661"/>
    <lineage>
        <taxon>Eukaryota</taxon>
        <taxon>Metazoa</taxon>
        <taxon>Ecdysozoa</taxon>
        <taxon>Arthropoda</taxon>
        <taxon>Crustacea</taxon>
        <taxon>Branchiopoda</taxon>
        <taxon>Anostraca</taxon>
        <taxon>Artemiidae</taxon>
        <taxon>Artemia</taxon>
    </lineage>
</organism>
<comment type="function">
    <text evidence="7">Mitochondrial ribosome (mitoribosome) assembly factor. Binds at the interface of the head and body domains of the mitochondrial small ribosomal subunit (mt-SSU), occluding the mRNA channel and preventing compaction of the head domain towards the body. Probable inactive methyltransferase: retains the characteristic folding and ability to bind S-adenosyl-L-methionine, but it probably lost its methyltransferase activity.</text>
</comment>
<dbReference type="PANTHER" id="PTHR13184:SF5">
    <property type="entry name" value="METHYLTRANSFERASE-LIKE PROTEIN 17, MITOCHONDRIAL"/>
    <property type="match status" value="1"/>
</dbReference>
<name>A0AA88HYT4_ARTSF</name>
<dbReference type="PANTHER" id="PTHR13184">
    <property type="entry name" value="37S RIBOSOMAL PROTEIN S22"/>
    <property type="match status" value="1"/>
</dbReference>
<dbReference type="Proteomes" id="UP001187531">
    <property type="component" value="Unassembled WGS sequence"/>
</dbReference>
<reference evidence="8" key="1">
    <citation type="submission" date="2023-07" db="EMBL/GenBank/DDBJ databases">
        <title>Chromosome-level genome assembly of Artemia franciscana.</title>
        <authorList>
            <person name="Jo E."/>
        </authorList>
    </citation>
    <scope>NUCLEOTIDE SEQUENCE</scope>
    <source>
        <tissue evidence="8">Whole body</tissue>
    </source>
</reference>
<dbReference type="GO" id="GO:0005763">
    <property type="term" value="C:mitochondrial small ribosomal subunit"/>
    <property type="evidence" value="ECO:0007669"/>
    <property type="project" value="TreeGrafter"/>
</dbReference>
<evidence type="ECO:0000256" key="2">
    <source>
        <dbReference type="ARBA" id="ARBA00022723"/>
    </source>
</evidence>
<evidence type="ECO:0000256" key="4">
    <source>
        <dbReference type="ARBA" id="ARBA00023004"/>
    </source>
</evidence>
<dbReference type="InterPro" id="IPR029063">
    <property type="entry name" value="SAM-dependent_MTases_sf"/>
</dbReference>
<dbReference type="GO" id="GO:0006412">
    <property type="term" value="P:translation"/>
    <property type="evidence" value="ECO:0007669"/>
    <property type="project" value="InterPro"/>
</dbReference>
<dbReference type="GO" id="GO:0008168">
    <property type="term" value="F:methyltransferase activity"/>
    <property type="evidence" value="ECO:0007669"/>
    <property type="project" value="InterPro"/>
</dbReference>
<dbReference type="Pfam" id="PF09243">
    <property type="entry name" value="Rsm22"/>
    <property type="match status" value="1"/>
</dbReference>
<accession>A0AA88HYT4</accession>